<dbReference type="HAMAP" id="MF_00167">
    <property type="entry name" value="CsrA"/>
    <property type="match status" value="1"/>
</dbReference>
<gene>
    <name evidence="5 6" type="primary">csrA</name>
    <name evidence="6" type="ORF">M9R61_00570</name>
</gene>
<dbReference type="GO" id="GO:0006402">
    <property type="term" value="P:mRNA catabolic process"/>
    <property type="evidence" value="ECO:0007669"/>
    <property type="project" value="InterPro"/>
</dbReference>
<dbReference type="InterPro" id="IPR003751">
    <property type="entry name" value="CsrA"/>
</dbReference>
<comment type="caution">
    <text evidence="6">The sequence shown here is derived from an EMBL/GenBank/DDBJ whole genome shotgun (WGS) entry which is preliminary data.</text>
</comment>
<reference evidence="6" key="1">
    <citation type="submission" date="2022-05" db="EMBL/GenBank/DDBJ databases">
        <authorList>
            <person name="Colautti A."/>
            <person name="Iacumin L."/>
        </authorList>
    </citation>
    <scope>NUCLEOTIDE SEQUENCE</scope>
    <source>
        <strain evidence="6">DSM 30747</strain>
    </source>
</reference>
<dbReference type="NCBIfam" id="TIGR00202">
    <property type="entry name" value="csrA"/>
    <property type="match status" value="1"/>
</dbReference>
<keyword evidence="4 5" id="KW-0694">RNA-binding</keyword>
<dbReference type="Gene3D" id="2.60.40.4380">
    <property type="entry name" value="Translational regulator CsrA"/>
    <property type="match status" value="1"/>
</dbReference>
<evidence type="ECO:0000313" key="7">
    <source>
        <dbReference type="Proteomes" id="UP001152172"/>
    </source>
</evidence>
<name>A0A9X3L5L5_9BACI</name>
<dbReference type="PANTHER" id="PTHR34984:SF1">
    <property type="entry name" value="CARBON STORAGE REGULATOR"/>
    <property type="match status" value="1"/>
</dbReference>
<evidence type="ECO:0000256" key="1">
    <source>
        <dbReference type="ARBA" id="ARBA00022490"/>
    </source>
</evidence>
<dbReference type="GO" id="GO:0048027">
    <property type="term" value="F:mRNA 5'-UTR binding"/>
    <property type="evidence" value="ECO:0007669"/>
    <property type="project" value="UniProtKB-UniRule"/>
</dbReference>
<dbReference type="NCBIfam" id="NF002469">
    <property type="entry name" value="PRK01712.1"/>
    <property type="match status" value="1"/>
</dbReference>
<dbReference type="GO" id="GO:0044781">
    <property type="term" value="P:bacterial-type flagellum organization"/>
    <property type="evidence" value="ECO:0007669"/>
    <property type="project" value="UniProtKB-KW"/>
</dbReference>
<evidence type="ECO:0000256" key="5">
    <source>
        <dbReference type="HAMAP-Rule" id="MF_00167"/>
    </source>
</evidence>
<dbReference type="Proteomes" id="UP001152172">
    <property type="component" value="Unassembled WGS sequence"/>
</dbReference>
<protein>
    <recommendedName>
        <fullName evidence="5">Translational regulator CsrA</fullName>
    </recommendedName>
</protein>
<comment type="function">
    <text evidence="5">A translational regulator that binds mRNA to regulate translation initiation and/or mRNA stability. Usually binds in the 5'-UTR at or near the Shine-Dalgarno sequence preventing ribosome-binding, thus repressing translation. Its main target seems to be the major flagellin gene, while its function is anatagonized by FliW.</text>
</comment>
<evidence type="ECO:0000256" key="2">
    <source>
        <dbReference type="ARBA" id="ARBA00022491"/>
    </source>
</evidence>
<organism evidence="6 7">
    <name type="scientific">Psychrobacillus psychrodurans</name>
    <dbReference type="NCBI Taxonomy" id="126157"/>
    <lineage>
        <taxon>Bacteria</taxon>
        <taxon>Bacillati</taxon>
        <taxon>Bacillota</taxon>
        <taxon>Bacilli</taxon>
        <taxon>Bacillales</taxon>
        <taxon>Bacillaceae</taxon>
        <taxon>Psychrobacillus</taxon>
    </lineage>
</organism>
<dbReference type="InterPro" id="IPR036107">
    <property type="entry name" value="CsrA_sf"/>
</dbReference>
<keyword evidence="3 5" id="KW-0810">Translation regulation</keyword>
<dbReference type="EMBL" id="JAMKBI010000001">
    <property type="protein sequence ID" value="MCZ8531833.1"/>
    <property type="molecule type" value="Genomic_DNA"/>
</dbReference>
<keyword evidence="7" id="KW-1185">Reference proteome</keyword>
<proteinExistence type="inferred from homology"/>
<comment type="subunit">
    <text evidence="5">Homodimer; the beta-strands of each monomer intercalate to form a hydrophobic core, while the alpha-helices form wings that extend away from the core.</text>
</comment>
<dbReference type="AlphaFoldDB" id="A0A9X3L5L5"/>
<dbReference type="GO" id="GO:0045947">
    <property type="term" value="P:negative regulation of translational initiation"/>
    <property type="evidence" value="ECO:0007669"/>
    <property type="project" value="UniProtKB-UniRule"/>
</dbReference>
<dbReference type="RefSeq" id="WP_269920527.1">
    <property type="nucleotide sequence ID" value="NZ_JAMKBI010000001.1"/>
</dbReference>
<sequence>MLVLSRKKDESIMIGDQIELKILSVEGDQVKLGIIAPKNVKVYRSEVYLSIQEQNKESLNISPELIKKISKKNI</sequence>
<dbReference type="GO" id="GO:0005829">
    <property type="term" value="C:cytosol"/>
    <property type="evidence" value="ECO:0007669"/>
    <property type="project" value="TreeGrafter"/>
</dbReference>
<evidence type="ECO:0000256" key="4">
    <source>
        <dbReference type="ARBA" id="ARBA00022884"/>
    </source>
</evidence>
<dbReference type="GO" id="GO:0006109">
    <property type="term" value="P:regulation of carbohydrate metabolic process"/>
    <property type="evidence" value="ECO:0007669"/>
    <property type="project" value="InterPro"/>
</dbReference>
<comment type="similarity">
    <text evidence="5">Belongs to the CsrA/RsmA family.</text>
</comment>
<dbReference type="Pfam" id="PF02599">
    <property type="entry name" value="CsrA"/>
    <property type="match status" value="1"/>
</dbReference>
<dbReference type="FunFam" id="2.60.40.4380:FF:000002">
    <property type="entry name" value="Translational regulator CsrA"/>
    <property type="match status" value="1"/>
</dbReference>
<dbReference type="GO" id="GO:1902208">
    <property type="term" value="P:regulation of bacterial-type flagellum assembly"/>
    <property type="evidence" value="ECO:0007669"/>
    <property type="project" value="UniProtKB-UniRule"/>
</dbReference>
<evidence type="ECO:0000256" key="3">
    <source>
        <dbReference type="ARBA" id="ARBA00022845"/>
    </source>
</evidence>
<dbReference type="SUPFAM" id="SSF117130">
    <property type="entry name" value="CsrA-like"/>
    <property type="match status" value="1"/>
</dbReference>
<comment type="subcellular location">
    <subcellularLocation>
        <location evidence="5">Cytoplasm</location>
    </subcellularLocation>
</comment>
<keyword evidence="2 5" id="KW-0678">Repressor</keyword>
<dbReference type="PANTHER" id="PTHR34984">
    <property type="entry name" value="CARBON STORAGE REGULATOR"/>
    <property type="match status" value="1"/>
</dbReference>
<keyword evidence="1 5" id="KW-0963">Cytoplasm</keyword>
<accession>A0A9X3L5L5</accession>
<evidence type="ECO:0000313" key="6">
    <source>
        <dbReference type="EMBL" id="MCZ8531833.1"/>
    </source>
</evidence>
<keyword evidence="5" id="KW-1005">Bacterial flagellum biogenesis</keyword>